<dbReference type="InterPro" id="IPR035906">
    <property type="entry name" value="MetI-like_sf"/>
</dbReference>
<evidence type="ECO:0000259" key="8">
    <source>
        <dbReference type="PROSITE" id="PS50928"/>
    </source>
</evidence>
<gene>
    <name evidence="9" type="ORF">IAC56_04735</name>
</gene>
<comment type="similarity">
    <text evidence="7">Belongs to the binding-protein-dependent transport system permease family.</text>
</comment>
<evidence type="ECO:0000256" key="2">
    <source>
        <dbReference type="ARBA" id="ARBA00022448"/>
    </source>
</evidence>
<dbReference type="EMBL" id="DVMY01000077">
    <property type="protein sequence ID" value="HIU37559.1"/>
    <property type="molecule type" value="Genomic_DNA"/>
</dbReference>
<keyword evidence="3" id="KW-1003">Cell membrane</keyword>
<organism evidence="9 10">
    <name type="scientific">Candidatus Aphodousia faecigallinarum</name>
    <dbReference type="NCBI Taxonomy" id="2840677"/>
    <lineage>
        <taxon>Bacteria</taxon>
        <taxon>Pseudomonadati</taxon>
        <taxon>Pseudomonadota</taxon>
        <taxon>Betaproteobacteria</taxon>
        <taxon>Burkholderiales</taxon>
        <taxon>Sutterellaceae</taxon>
        <taxon>Sutterellaceae incertae sedis</taxon>
        <taxon>Candidatus Aphodousia</taxon>
    </lineage>
</organism>
<feature type="domain" description="ABC transmembrane type-1" evidence="8">
    <location>
        <begin position="98"/>
        <end position="294"/>
    </location>
</feature>
<dbReference type="CDD" id="cd06261">
    <property type="entry name" value="TM_PBP2"/>
    <property type="match status" value="1"/>
</dbReference>
<sequence>MFRFFLKRLLFMVPILIGITIITFAVAEFSSTDPAEASIRANGMLATAELIEATRQEFGLDKPLLTRYTDWLGGALHGDLGVSYVTRLPVTDSILEALPATLFLALAALFIIVSVSLAAGILSARAENSKTDWFIRGFIFFTSSMPGFWAALILIWIFSVQLNLFPTNGMRSASSIVLPAVTLSLAYIGTYMRLIRSEMLKAAHEDWVLFARGRGLTEKSILRHMIKNSLHASITALGMSIPKLIAGAFIVESIFAWPGIGRLCVEAVFNRDLPIIQAYVLLMATLFVSFNLVSDLLGMFLDPRQRDSDWGQK</sequence>
<feature type="transmembrane region" description="Helical" evidence="7">
    <location>
        <begin position="9"/>
        <end position="27"/>
    </location>
</feature>
<evidence type="ECO:0000256" key="3">
    <source>
        <dbReference type="ARBA" id="ARBA00022475"/>
    </source>
</evidence>
<dbReference type="Proteomes" id="UP000824083">
    <property type="component" value="Unassembled WGS sequence"/>
</dbReference>
<evidence type="ECO:0000313" key="9">
    <source>
        <dbReference type="EMBL" id="HIU37559.1"/>
    </source>
</evidence>
<dbReference type="InterPro" id="IPR045621">
    <property type="entry name" value="BPD_transp_1_N"/>
</dbReference>
<dbReference type="GO" id="GO:0071916">
    <property type="term" value="F:dipeptide transmembrane transporter activity"/>
    <property type="evidence" value="ECO:0007669"/>
    <property type="project" value="TreeGrafter"/>
</dbReference>
<proteinExistence type="inferred from homology"/>
<keyword evidence="6 7" id="KW-0472">Membrane</keyword>
<feature type="transmembrane region" description="Helical" evidence="7">
    <location>
        <begin position="97"/>
        <end position="122"/>
    </location>
</feature>
<comment type="caution">
    <text evidence="9">The sequence shown here is derived from an EMBL/GenBank/DDBJ whole genome shotgun (WGS) entry which is preliminary data.</text>
</comment>
<feature type="transmembrane region" description="Helical" evidence="7">
    <location>
        <begin position="170"/>
        <end position="191"/>
    </location>
</feature>
<dbReference type="Gene3D" id="1.10.3720.10">
    <property type="entry name" value="MetI-like"/>
    <property type="match status" value="1"/>
</dbReference>
<evidence type="ECO:0000256" key="6">
    <source>
        <dbReference type="ARBA" id="ARBA00023136"/>
    </source>
</evidence>
<evidence type="ECO:0000256" key="4">
    <source>
        <dbReference type="ARBA" id="ARBA00022692"/>
    </source>
</evidence>
<dbReference type="InterPro" id="IPR000515">
    <property type="entry name" value="MetI-like"/>
</dbReference>
<feature type="transmembrane region" description="Helical" evidence="7">
    <location>
        <begin position="134"/>
        <end position="158"/>
    </location>
</feature>
<dbReference type="Pfam" id="PF00528">
    <property type="entry name" value="BPD_transp_1"/>
    <property type="match status" value="1"/>
</dbReference>
<reference evidence="9" key="2">
    <citation type="journal article" date="2021" name="PeerJ">
        <title>Extensive microbial diversity within the chicken gut microbiome revealed by metagenomics and culture.</title>
        <authorList>
            <person name="Gilroy R."/>
            <person name="Ravi A."/>
            <person name="Getino M."/>
            <person name="Pursley I."/>
            <person name="Horton D.L."/>
            <person name="Alikhan N.F."/>
            <person name="Baker D."/>
            <person name="Gharbi K."/>
            <person name="Hall N."/>
            <person name="Watson M."/>
            <person name="Adriaenssens E.M."/>
            <person name="Foster-Nyarko E."/>
            <person name="Jarju S."/>
            <person name="Secka A."/>
            <person name="Antonio M."/>
            <person name="Oren A."/>
            <person name="Chaudhuri R.R."/>
            <person name="La Ragione R."/>
            <person name="Hildebrand F."/>
            <person name="Pallen M.J."/>
        </authorList>
    </citation>
    <scope>NUCLEOTIDE SEQUENCE</scope>
    <source>
        <strain evidence="9">7463</strain>
    </source>
</reference>
<keyword evidence="4 7" id="KW-0812">Transmembrane</keyword>
<dbReference type="SUPFAM" id="SSF161098">
    <property type="entry name" value="MetI-like"/>
    <property type="match status" value="1"/>
</dbReference>
<dbReference type="Pfam" id="PF19300">
    <property type="entry name" value="BPD_transp_1_N"/>
    <property type="match status" value="1"/>
</dbReference>
<keyword evidence="5 7" id="KW-1133">Transmembrane helix</keyword>
<evidence type="ECO:0000256" key="5">
    <source>
        <dbReference type="ARBA" id="ARBA00022989"/>
    </source>
</evidence>
<dbReference type="GO" id="GO:0005886">
    <property type="term" value="C:plasma membrane"/>
    <property type="evidence" value="ECO:0007669"/>
    <property type="project" value="UniProtKB-SubCell"/>
</dbReference>
<comment type="subcellular location">
    <subcellularLocation>
        <location evidence="1 7">Cell membrane</location>
        <topology evidence="1 7">Multi-pass membrane protein</topology>
    </subcellularLocation>
</comment>
<dbReference type="AlphaFoldDB" id="A0A9D1IKM0"/>
<dbReference type="NCBIfam" id="NF045469">
    <property type="entry name" value="Opp1B"/>
    <property type="match status" value="1"/>
</dbReference>
<feature type="transmembrane region" description="Helical" evidence="7">
    <location>
        <begin position="230"/>
        <end position="256"/>
    </location>
</feature>
<keyword evidence="2 7" id="KW-0813">Transport</keyword>
<evidence type="ECO:0000256" key="7">
    <source>
        <dbReference type="RuleBase" id="RU363032"/>
    </source>
</evidence>
<name>A0A9D1IKM0_9BURK</name>
<protein>
    <submittedName>
        <fullName evidence="9">ABC transporter permease subunit</fullName>
    </submittedName>
</protein>
<dbReference type="PROSITE" id="PS50928">
    <property type="entry name" value="ABC_TM1"/>
    <property type="match status" value="1"/>
</dbReference>
<dbReference type="InterPro" id="IPR050036">
    <property type="entry name" value="CntB"/>
</dbReference>
<feature type="transmembrane region" description="Helical" evidence="7">
    <location>
        <begin position="276"/>
        <end position="301"/>
    </location>
</feature>
<reference evidence="9" key="1">
    <citation type="submission" date="2020-10" db="EMBL/GenBank/DDBJ databases">
        <authorList>
            <person name="Gilroy R."/>
        </authorList>
    </citation>
    <scope>NUCLEOTIDE SEQUENCE</scope>
    <source>
        <strain evidence="9">7463</strain>
    </source>
</reference>
<evidence type="ECO:0000313" key="10">
    <source>
        <dbReference type="Proteomes" id="UP000824083"/>
    </source>
</evidence>
<dbReference type="PANTHER" id="PTHR43163">
    <property type="entry name" value="DIPEPTIDE TRANSPORT SYSTEM PERMEASE PROTEIN DPPB-RELATED"/>
    <property type="match status" value="1"/>
</dbReference>
<evidence type="ECO:0000256" key="1">
    <source>
        <dbReference type="ARBA" id="ARBA00004651"/>
    </source>
</evidence>
<accession>A0A9D1IKM0</accession>
<dbReference type="PANTHER" id="PTHR43163:SF6">
    <property type="entry name" value="DIPEPTIDE TRANSPORT SYSTEM PERMEASE PROTEIN DPPB-RELATED"/>
    <property type="match status" value="1"/>
</dbReference>